<keyword evidence="2" id="KW-1185">Reference proteome</keyword>
<gene>
    <name evidence="1" type="ORF">PPRIM_AZ9-3.1.T0750114</name>
</gene>
<dbReference type="EMBL" id="CAJJDM010000078">
    <property type="protein sequence ID" value="CAD8085874.1"/>
    <property type="molecule type" value="Genomic_DNA"/>
</dbReference>
<dbReference type="Proteomes" id="UP000688137">
    <property type="component" value="Unassembled WGS sequence"/>
</dbReference>
<evidence type="ECO:0000313" key="1">
    <source>
        <dbReference type="EMBL" id="CAD8085874.1"/>
    </source>
</evidence>
<accession>A0A8S1NGR3</accession>
<protein>
    <submittedName>
        <fullName evidence="1">Uncharacterized protein</fullName>
    </submittedName>
</protein>
<evidence type="ECO:0000313" key="2">
    <source>
        <dbReference type="Proteomes" id="UP000688137"/>
    </source>
</evidence>
<comment type="caution">
    <text evidence="1">The sequence shown here is derived from an EMBL/GenBank/DDBJ whole genome shotgun (WGS) entry which is preliminary data.</text>
</comment>
<organism evidence="1 2">
    <name type="scientific">Paramecium primaurelia</name>
    <dbReference type="NCBI Taxonomy" id="5886"/>
    <lineage>
        <taxon>Eukaryota</taxon>
        <taxon>Sar</taxon>
        <taxon>Alveolata</taxon>
        <taxon>Ciliophora</taxon>
        <taxon>Intramacronucleata</taxon>
        <taxon>Oligohymenophorea</taxon>
        <taxon>Peniculida</taxon>
        <taxon>Parameciidae</taxon>
        <taxon>Paramecium</taxon>
    </lineage>
</organism>
<proteinExistence type="predicted"/>
<reference evidence="1" key="1">
    <citation type="submission" date="2021-01" db="EMBL/GenBank/DDBJ databases">
        <authorList>
            <consortium name="Genoscope - CEA"/>
            <person name="William W."/>
        </authorList>
    </citation>
    <scope>NUCLEOTIDE SEQUENCE</scope>
</reference>
<dbReference type="AlphaFoldDB" id="A0A8S1NGR3"/>
<name>A0A8S1NGR3_PARPR</name>
<sequence length="82" mass="10204">MIQQYLQYLELVLCVLLVTINFGRDLIEKYQWQTIQVMKPIIINVRKEQKEYDYRIKYEKVNKFEVQEKKDMNNNKNKRVFK</sequence>